<dbReference type="AlphaFoldDB" id="A0A7S0WHY5"/>
<feature type="domain" description="Carbohydrate binding module family 25" evidence="2">
    <location>
        <begin position="375"/>
        <end position="450"/>
    </location>
</feature>
<dbReference type="InterPro" id="IPR005085">
    <property type="entry name" value="CBM25"/>
</dbReference>
<feature type="compositionally biased region" description="Low complexity" evidence="1">
    <location>
        <begin position="119"/>
        <end position="150"/>
    </location>
</feature>
<dbReference type="Gene3D" id="2.60.40.10">
    <property type="entry name" value="Immunoglobulins"/>
    <property type="match status" value="1"/>
</dbReference>
<dbReference type="InterPro" id="IPR013783">
    <property type="entry name" value="Ig-like_fold"/>
</dbReference>
<evidence type="ECO:0000313" key="3">
    <source>
        <dbReference type="EMBL" id="CAD8667833.1"/>
    </source>
</evidence>
<proteinExistence type="predicted"/>
<accession>A0A7S0WHY5</accession>
<feature type="compositionally biased region" description="Low complexity" evidence="1">
    <location>
        <begin position="310"/>
        <end position="365"/>
    </location>
</feature>
<sequence length="463" mass="49055">MQLGLSNRGLSRPGQASCARRVSRAPTLLRSIPDHEQEQAGLFPRLMKSLGMGNGSHGVTEASQQVVTPAAPKQSDTTVPPSDGSNGSQGGVYSFLTQNPLRAGGSPPPTRAPSPPRAGTPSPGRSGTPSPGRSGTPSPGRSPTPGSGRPITPSALRAASPVGVGNASPGANGNGTAAVITVAELETMLSGLRSSLASIQESRAQYVKLLAQRDATITDLHVQLSTLEKKSEDLDRQLRATQGQLKTQKVATDRAQTDKAAAEERAQSLEKELAQVREQMAAQQEAWAQQQQVLSKQVKDLQDAAGQSKAAAPQAAAAAPPRPPQQQQQQPPLQQAPQQQQIAQPPQQQAQQQQPQQAVPAQKVPPAAPPAFKIVNEVTIQYRTGWRQCYLHCNIDGKGWTNVPGIKFEPSGDDLKVVKVQGTRLEFVITNGQGDWDGPGPDRNYQIQGPGTYTLQNGQIKRA</sequence>
<dbReference type="EMBL" id="HBFB01004966">
    <property type="protein sequence ID" value="CAD8667833.1"/>
    <property type="molecule type" value="Transcribed_RNA"/>
</dbReference>
<feature type="compositionally biased region" description="Basic and acidic residues" evidence="1">
    <location>
        <begin position="251"/>
        <end position="266"/>
    </location>
</feature>
<evidence type="ECO:0000256" key="1">
    <source>
        <dbReference type="SAM" id="MobiDB-lite"/>
    </source>
</evidence>
<gene>
    <name evidence="3" type="ORF">CLEI1391_LOCUS2743</name>
</gene>
<feature type="compositionally biased region" description="Polar residues" evidence="1">
    <location>
        <begin position="74"/>
        <end position="86"/>
    </location>
</feature>
<name>A0A7S0WHY5_9CHLO</name>
<feature type="region of interest" description="Disordered" evidence="1">
    <location>
        <begin position="299"/>
        <end position="367"/>
    </location>
</feature>
<feature type="region of interest" description="Disordered" evidence="1">
    <location>
        <begin position="1"/>
        <end position="173"/>
    </location>
</feature>
<evidence type="ECO:0000259" key="2">
    <source>
        <dbReference type="SMART" id="SM01066"/>
    </source>
</evidence>
<feature type="region of interest" description="Disordered" evidence="1">
    <location>
        <begin position="243"/>
        <end position="266"/>
    </location>
</feature>
<feature type="compositionally biased region" description="Pro residues" evidence="1">
    <location>
        <begin position="106"/>
        <end position="118"/>
    </location>
</feature>
<dbReference type="GO" id="GO:2001070">
    <property type="term" value="F:starch binding"/>
    <property type="evidence" value="ECO:0007669"/>
    <property type="project" value="InterPro"/>
</dbReference>
<organism evidence="3">
    <name type="scientific">Chlamydomonas leiostraca</name>
    <dbReference type="NCBI Taxonomy" id="1034604"/>
    <lineage>
        <taxon>Eukaryota</taxon>
        <taxon>Viridiplantae</taxon>
        <taxon>Chlorophyta</taxon>
        <taxon>core chlorophytes</taxon>
        <taxon>Chlorophyceae</taxon>
        <taxon>CS clade</taxon>
        <taxon>Chlamydomonadales</taxon>
        <taxon>Chlamydomonadaceae</taxon>
        <taxon>Chlamydomonas</taxon>
    </lineage>
</organism>
<dbReference type="SMART" id="SM01066">
    <property type="entry name" value="CBM_25"/>
    <property type="match status" value="1"/>
</dbReference>
<dbReference type="Gene3D" id="1.10.287.1490">
    <property type="match status" value="1"/>
</dbReference>
<reference evidence="3" key="1">
    <citation type="submission" date="2021-01" db="EMBL/GenBank/DDBJ databases">
        <authorList>
            <person name="Corre E."/>
            <person name="Pelletier E."/>
            <person name="Niang G."/>
            <person name="Scheremetjew M."/>
            <person name="Finn R."/>
            <person name="Kale V."/>
            <person name="Holt S."/>
            <person name="Cochrane G."/>
            <person name="Meng A."/>
            <person name="Brown T."/>
            <person name="Cohen L."/>
        </authorList>
    </citation>
    <scope>NUCLEOTIDE SEQUENCE</scope>
    <source>
        <strain evidence="3">SAG 11-49</strain>
    </source>
</reference>
<protein>
    <recommendedName>
        <fullName evidence="2">Carbohydrate binding module family 25 domain-containing protein</fullName>
    </recommendedName>
</protein>